<evidence type="ECO:0000313" key="1">
    <source>
        <dbReference type="EMBL" id="KAF0930000.1"/>
    </source>
</evidence>
<evidence type="ECO:0000313" key="2">
    <source>
        <dbReference type="Proteomes" id="UP000479710"/>
    </source>
</evidence>
<organism evidence="1 2">
    <name type="scientific">Oryza meyeriana var. granulata</name>
    <dbReference type="NCBI Taxonomy" id="110450"/>
    <lineage>
        <taxon>Eukaryota</taxon>
        <taxon>Viridiplantae</taxon>
        <taxon>Streptophyta</taxon>
        <taxon>Embryophyta</taxon>
        <taxon>Tracheophyta</taxon>
        <taxon>Spermatophyta</taxon>
        <taxon>Magnoliopsida</taxon>
        <taxon>Liliopsida</taxon>
        <taxon>Poales</taxon>
        <taxon>Poaceae</taxon>
        <taxon>BOP clade</taxon>
        <taxon>Oryzoideae</taxon>
        <taxon>Oryzeae</taxon>
        <taxon>Oryzinae</taxon>
        <taxon>Oryza</taxon>
        <taxon>Oryza meyeriana</taxon>
    </lineage>
</organism>
<sequence>MVEFGNWKAAATIVVTKHGEERARAAIGAGEGAAERLPVAANLLAVAARPNEATNTGGERLEARPAVALGAHGEGELGGAESLAR</sequence>
<name>A0A6G1EZC6_9ORYZ</name>
<reference evidence="1 2" key="1">
    <citation type="submission" date="2019-11" db="EMBL/GenBank/DDBJ databases">
        <title>Whole genome sequence of Oryza granulata.</title>
        <authorList>
            <person name="Li W."/>
        </authorList>
    </citation>
    <scope>NUCLEOTIDE SEQUENCE [LARGE SCALE GENOMIC DNA]</scope>
    <source>
        <strain evidence="2">cv. Menghai</strain>
        <tissue evidence="1">Leaf</tissue>
    </source>
</reference>
<comment type="caution">
    <text evidence="1">The sequence shown here is derived from an EMBL/GenBank/DDBJ whole genome shotgun (WGS) entry which is preliminary data.</text>
</comment>
<accession>A0A6G1EZC6</accession>
<dbReference type="AlphaFoldDB" id="A0A6G1EZC6"/>
<gene>
    <name evidence="1" type="ORF">E2562_027185</name>
</gene>
<keyword evidence="2" id="KW-1185">Reference proteome</keyword>
<dbReference type="EMBL" id="SPHZ02000002">
    <property type="protein sequence ID" value="KAF0930000.1"/>
    <property type="molecule type" value="Genomic_DNA"/>
</dbReference>
<protein>
    <submittedName>
        <fullName evidence="1">Uncharacterized protein</fullName>
    </submittedName>
</protein>
<dbReference type="Proteomes" id="UP000479710">
    <property type="component" value="Unassembled WGS sequence"/>
</dbReference>
<proteinExistence type="predicted"/>